<organism evidence="2 3">
    <name type="scientific">Triangularia verruculosa</name>
    <dbReference type="NCBI Taxonomy" id="2587418"/>
    <lineage>
        <taxon>Eukaryota</taxon>
        <taxon>Fungi</taxon>
        <taxon>Dikarya</taxon>
        <taxon>Ascomycota</taxon>
        <taxon>Pezizomycotina</taxon>
        <taxon>Sordariomycetes</taxon>
        <taxon>Sordariomycetidae</taxon>
        <taxon>Sordariales</taxon>
        <taxon>Podosporaceae</taxon>
        <taxon>Triangularia</taxon>
    </lineage>
</organism>
<sequence>MEGLVSAAGNLSVQPSLRRKPVSAGPANTPPTFYAELEGSAPTTAQPRAADYYEQGLIPVEKTPPPDHEGLIPLHTRDPVQAVAQEFSSSSSPTVTAVPPPPPPQTPGSPAAGYTPAAYPSWPPSHTPHPQPVLVPSTHSFTTPPPVSSSTLPARTAGTHTPGQKLGDFASSVFSRETVKWSKKTASRFGGALKNAATSAHEAATKAQVAAARAAEQRKQRQSSLVVTQQQQWKPHEPQPTNPQSPHPQHWTSSHHQPHNMASPQQSQVSYWPVTQTPAAATVPVSQGQGPYVLSGSQTDTLSSPPPPPPLIGSQYPQASAQPLSPPLLHPHPPSPPPPTPQQPPLPPHAQIQATHLPCAPPTVAATGPPGAAGSFPVPHPPFPPSSTGPSQQHSAAVVPAAPKERLNKPTAAGSSSSALKTVGTGMAALSAVGGLTRLLIAATTGEDVGEMDFGGGGGGEEVTALDSGVDCEAGGGVEDGGGPTGYSDTYADPYSSTMASMYHEQQAAMEANHLANISAQANANALSYVSTTYEVMSNPYGYGSYGYTPDPASYI</sequence>
<reference evidence="2" key="1">
    <citation type="journal article" date="2023" name="Mol. Phylogenet. Evol.">
        <title>Genome-scale phylogeny and comparative genomics of the fungal order Sordariales.</title>
        <authorList>
            <person name="Hensen N."/>
            <person name="Bonometti L."/>
            <person name="Westerberg I."/>
            <person name="Brannstrom I.O."/>
            <person name="Guillou S."/>
            <person name="Cros-Aarteil S."/>
            <person name="Calhoun S."/>
            <person name="Haridas S."/>
            <person name="Kuo A."/>
            <person name="Mondo S."/>
            <person name="Pangilinan J."/>
            <person name="Riley R."/>
            <person name="LaButti K."/>
            <person name="Andreopoulos B."/>
            <person name="Lipzen A."/>
            <person name="Chen C."/>
            <person name="Yan M."/>
            <person name="Daum C."/>
            <person name="Ng V."/>
            <person name="Clum A."/>
            <person name="Steindorff A."/>
            <person name="Ohm R.A."/>
            <person name="Martin F."/>
            <person name="Silar P."/>
            <person name="Natvig D.O."/>
            <person name="Lalanne C."/>
            <person name="Gautier V."/>
            <person name="Ament-Velasquez S.L."/>
            <person name="Kruys A."/>
            <person name="Hutchinson M.I."/>
            <person name="Powell A.J."/>
            <person name="Barry K."/>
            <person name="Miller A.N."/>
            <person name="Grigoriev I.V."/>
            <person name="Debuchy R."/>
            <person name="Gladieux P."/>
            <person name="Hiltunen Thoren M."/>
            <person name="Johannesson H."/>
        </authorList>
    </citation>
    <scope>NUCLEOTIDE SEQUENCE</scope>
    <source>
        <strain evidence="2">CBS 315.58</strain>
    </source>
</reference>
<reference evidence="2" key="2">
    <citation type="submission" date="2023-05" db="EMBL/GenBank/DDBJ databases">
        <authorList>
            <consortium name="Lawrence Berkeley National Laboratory"/>
            <person name="Steindorff A."/>
            <person name="Hensen N."/>
            <person name="Bonometti L."/>
            <person name="Westerberg I."/>
            <person name="Brannstrom I.O."/>
            <person name="Guillou S."/>
            <person name="Cros-Aarteil S."/>
            <person name="Calhoun S."/>
            <person name="Haridas S."/>
            <person name="Kuo A."/>
            <person name="Mondo S."/>
            <person name="Pangilinan J."/>
            <person name="Riley R."/>
            <person name="Labutti K."/>
            <person name="Andreopoulos B."/>
            <person name="Lipzen A."/>
            <person name="Chen C."/>
            <person name="Yanf M."/>
            <person name="Daum C."/>
            <person name="Ng V."/>
            <person name="Clum A."/>
            <person name="Ohm R."/>
            <person name="Martin F."/>
            <person name="Silar P."/>
            <person name="Natvig D."/>
            <person name="Lalanne C."/>
            <person name="Gautier V."/>
            <person name="Ament-Velasquez S.L."/>
            <person name="Kruys A."/>
            <person name="Hutchinson M.I."/>
            <person name="Powell A.J."/>
            <person name="Barry K."/>
            <person name="Miller A.N."/>
            <person name="Grigoriev I.V."/>
            <person name="Debuchy R."/>
            <person name="Gladieux P."/>
            <person name="Thoren M.H."/>
            <person name="Johannesson H."/>
        </authorList>
    </citation>
    <scope>NUCLEOTIDE SEQUENCE</scope>
    <source>
        <strain evidence="2">CBS 315.58</strain>
    </source>
</reference>
<feature type="region of interest" description="Disordered" evidence="1">
    <location>
        <begin position="1"/>
        <end position="169"/>
    </location>
</feature>
<feature type="compositionally biased region" description="Low complexity" evidence="1">
    <location>
        <begin position="88"/>
        <end position="97"/>
    </location>
</feature>
<dbReference type="Proteomes" id="UP001303160">
    <property type="component" value="Unassembled WGS sequence"/>
</dbReference>
<protein>
    <submittedName>
        <fullName evidence="2">Uncharacterized protein</fullName>
    </submittedName>
</protein>
<feature type="compositionally biased region" description="Pro residues" evidence="1">
    <location>
        <begin position="324"/>
        <end position="348"/>
    </location>
</feature>
<feature type="compositionally biased region" description="Low complexity" evidence="1">
    <location>
        <begin position="136"/>
        <end position="153"/>
    </location>
</feature>
<feature type="region of interest" description="Disordered" evidence="1">
    <location>
        <begin position="196"/>
        <end position="400"/>
    </location>
</feature>
<feature type="compositionally biased region" description="Pro residues" evidence="1">
    <location>
        <begin position="98"/>
        <end position="107"/>
    </location>
</feature>
<feature type="compositionally biased region" description="Low complexity" evidence="1">
    <location>
        <begin position="362"/>
        <end position="377"/>
    </location>
</feature>
<feature type="compositionally biased region" description="Polar residues" evidence="1">
    <location>
        <begin position="223"/>
        <end position="233"/>
    </location>
</feature>
<comment type="caution">
    <text evidence="2">The sequence shown here is derived from an EMBL/GenBank/DDBJ whole genome shotgun (WGS) entry which is preliminary data.</text>
</comment>
<feature type="compositionally biased region" description="Pro residues" evidence="1">
    <location>
        <begin position="121"/>
        <end position="133"/>
    </location>
</feature>
<keyword evidence="3" id="KW-1185">Reference proteome</keyword>
<evidence type="ECO:0000313" key="3">
    <source>
        <dbReference type="Proteomes" id="UP001303160"/>
    </source>
</evidence>
<feature type="compositionally biased region" description="Polar residues" evidence="1">
    <location>
        <begin position="250"/>
        <end position="303"/>
    </location>
</feature>
<feature type="compositionally biased region" description="Pro residues" evidence="1">
    <location>
        <begin position="378"/>
        <end position="387"/>
    </location>
</feature>
<feature type="compositionally biased region" description="Basic and acidic residues" evidence="1">
    <location>
        <begin position="64"/>
        <end position="78"/>
    </location>
</feature>
<accession>A0AAN6XBZ0</accession>
<gene>
    <name evidence="2" type="ORF">QBC40DRAFT_233729</name>
</gene>
<dbReference type="AlphaFoldDB" id="A0AAN6XBZ0"/>
<name>A0AAN6XBZ0_9PEZI</name>
<dbReference type="EMBL" id="MU863977">
    <property type="protein sequence ID" value="KAK4196786.1"/>
    <property type="molecule type" value="Genomic_DNA"/>
</dbReference>
<proteinExistence type="predicted"/>
<feature type="compositionally biased region" description="Low complexity" evidence="1">
    <location>
        <begin position="196"/>
        <end position="214"/>
    </location>
</feature>
<evidence type="ECO:0000313" key="2">
    <source>
        <dbReference type="EMBL" id="KAK4196786.1"/>
    </source>
</evidence>
<evidence type="ECO:0000256" key="1">
    <source>
        <dbReference type="SAM" id="MobiDB-lite"/>
    </source>
</evidence>